<dbReference type="EMBL" id="BJYA01000001">
    <property type="protein sequence ID" value="GEN44467.1"/>
    <property type="molecule type" value="Genomic_DNA"/>
</dbReference>
<dbReference type="InterPro" id="IPR000477">
    <property type="entry name" value="RT_dom"/>
</dbReference>
<dbReference type="CDD" id="cd01651">
    <property type="entry name" value="RT_G2_intron"/>
    <property type="match status" value="1"/>
</dbReference>
<keyword evidence="2" id="KW-0808">Transferase</keyword>
<protein>
    <submittedName>
        <fullName evidence="2">Reverse transcriptase</fullName>
    </submittedName>
</protein>
<dbReference type="AlphaFoldDB" id="A0A511W055"/>
<keyword evidence="2" id="KW-0548">Nucleotidyltransferase</keyword>
<dbReference type="PANTHER" id="PTHR34047:SF8">
    <property type="entry name" value="PROTEIN YKFC"/>
    <property type="match status" value="1"/>
</dbReference>
<evidence type="ECO:0000313" key="2">
    <source>
        <dbReference type="EMBL" id="GEN44467.1"/>
    </source>
</evidence>
<dbReference type="SUPFAM" id="SSF56672">
    <property type="entry name" value="DNA/RNA polymerases"/>
    <property type="match status" value="1"/>
</dbReference>
<feature type="domain" description="Reverse transcriptase" evidence="1">
    <location>
        <begin position="51"/>
        <end position="271"/>
    </location>
</feature>
<accession>A0A511W055</accession>
<name>A0A511W055_9BACI</name>
<proteinExistence type="predicted"/>
<dbReference type="OrthoDB" id="9793236at2"/>
<dbReference type="InterPro" id="IPR043502">
    <property type="entry name" value="DNA/RNA_pol_sf"/>
</dbReference>
<dbReference type="RefSeq" id="WP_146813573.1">
    <property type="nucleotide sequence ID" value="NZ_BJYA01000001.1"/>
</dbReference>
<keyword evidence="3" id="KW-1185">Reference proteome</keyword>
<dbReference type="PROSITE" id="PS50878">
    <property type="entry name" value="RT_POL"/>
    <property type="match status" value="1"/>
</dbReference>
<sequence length="455" mass="53918">MSASNLFRKYFSIKHLEITLDKYFDFTSATGIDQMNFDRFYHHRVENICKIKEKVKNNTYQFTPYKEKLIVKDRYSPPRLISIPTLRDKLVLKSLSLILSETYHHLTQPLPQLCISQIKESVYQYDSFIKLDVSDFYGTIKHGILFNLLEKRIKKEEILTLIKKSITTPTVKSGEKSSELITEGIPQGLPISNILSHIYLEDFDNKFENQQDYQFIRYVDDVLVLCNSKDLPRIYSKIKYELEGLYSLRLNDSKTELGKVNEGFSFLGYQVMSNHHGELKLTIKKANQAKFENSLVDIFTSYKYNSDNINPKQFVFRLNNKITGSISKKVDGDKGREFNYGWLFYFSQMNDTSVLYHLDWLIQKLLVKFEFDHINKDEIKSFVKAFYEVRYNYENSTYIHRPDELNEQQKKELLIDVFNVNVKNLKSKEGINYWYQKYVYRPIKMDEKDIKSKIS</sequence>
<gene>
    <name evidence="2" type="ORF">AHA02nite_02430</name>
</gene>
<evidence type="ECO:0000313" key="3">
    <source>
        <dbReference type="Proteomes" id="UP000321440"/>
    </source>
</evidence>
<evidence type="ECO:0000259" key="1">
    <source>
        <dbReference type="PROSITE" id="PS50878"/>
    </source>
</evidence>
<organism evidence="2 3">
    <name type="scientific">Alkalibacillus haloalkaliphilus</name>
    <dbReference type="NCBI Taxonomy" id="94136"/>
    <lineage>
        <taxon>Bacteria</taxon>
        <taxon>Bacillati</taxon>
        <taxon>Bacillota</taxon>
        <taxon>Bacilli</taxon>
        <taxon>Bacillales</taxon>
        <taxon>Bacillaceae</taxon>
        <taxon>Alkalibacillus</taxon>
    </lineage>
</organism>
<dbReference type="GO" id="GO:0003964">
    <property type="term" value="F:RNA-directed DNA polymerase activity"/>
    <property type="evidence" value="ECO:0007669"/>
    <property type="project" value="UniProtKB-KW"/>
</dbReference>
<dbReference type="Pfam" id="PF00078">
    <property type="entry name" value="RVT_1"/>
    <property type="match status" value="1"/>
</dbReference>
<dbReference type="Proteomes" id="UP000321440">
    <property type="component" value="Unassembled WGS sequence"/>
</dbReference>
<dbReference type="InterPro" id="IPR051083">
    <property type="entry name" value="GrpII_Intron_Splice-Mob/Def"/>
</dbReference>
<keyword evidence="2" id="KW-0695">RNA-directed DNA polymerase</keyword>
<dbReference type="PANTHER" id="PTHR34047">
    <property type="entry name" value="NUCLEAR INTRON MATURASE 1, MITOCHONDRIAL-RELATED"/>
    <property type="match status" value="1"/>
</dbReference>
<reference evidence="2 3" key="1">
    <citation type="submission" date="2019-07" db="EMBL/GenBank/DDBJ databases">
        <title>Whole genome shotgun sequence of Alkalibacillus haloalkaliphilus NBRC 103110.</title>
        <authorList>
            <person name="Hosoyama A."/>
            <person name="Uohara A."/>
            <person name="Ohji S."/>
            <person name="Ichikawa N."/>
        </authorList>
    </citation>
    <scope>NUCLEOTIDE SEQUENCE [LARGE SCALE GENOMIC DNA]</scope>
    <source>
        <strain evidence="2 3">NBRC 103110</strain>
    </source>
</reference>
<comment type="caution">
    <text evidence="2">The sequence shown here is derived from an EMBL/GenBank/DDBJ whole genome shotgun (WGS) entry which is preliminary data.</text>
</comment>